<dbReference type="RefSeq" id="WP_120798056.1">
    <property type="nucleotide sequence ID" value="NZ_RBXL01000001.1"/>
</dbReference>
<sequence>MSDLALSQFSGWLWAAVTTFGVIFLAELGDKSQLVCMTLAARHRRWPVLIGAVSAFVVLNSLAVVFGVGLAQWIPERVLAGVVAILFAVFGVLALRAEEADEDAPQHNWSHHGVVMATFSMIFLAEMGDKTQLAVAGLAVTLPPLAVWTGATLALALTSALGVWVGCRLLQVMPLHRLHQLSGVVFLILAGLALTRVF</sequence>
<evidence type="ECO:0000256" key="5">
    <source>
        <dbReference type="ARBA" id="ARBA00023136"/>
    </source>
</evidence>
<dbReference type="PANTHER" id="PTHR12608:SF1">
    <property type="entry name" value="TRANSMEMBRANE PROTEIN 165"/>
    <property type="match status" value="1"/>
</dbReference>
<evidence type="ECO:0000256" key="4">
    <source>
        <dbReference type="ARBA" id="ARBA00022989"/>
    </source>
</evidence>
<feature type="transmembrane region" description="Helical" evidence="6">
    <location>
        <begin position="78"/>
        <end position="97"/>
    </location>
</feature>
<feature type="transmembrane region" description="Helical" evidence="6">
    <location>
        <begin position="178"/>
        <end position="197"/>
    </location>
</feature>
<comment type="similarity">
    <text evidence="2 6">Belongs to the GDT1 family.</text>
</comment>
<reference evidence="7 8" key="1">
    <citation type="submission" date="2018-10" db="EMBL/GenBank/DDBJ databases">
        <title>Genomic Encyclopedia of Archaeal and Bacterial Type Strains, Phase II (KMG-II): from individual species to whole genera.</title>
        <authorList>
            <person name="Goeker M."/>
        </authorList>
    </citation>
    <scope>NUCLEOTIDE SEQUENCE [LARGE SCALE GENOMIC DNA]</scope>
    <source>
        <strain evidence="7 8">DSM 235</strain>
    </source>
</reference>
<keyword evidence="8" id="KW-1185">Reference proteome</keyword>
<keyword evidence="4 6" id="KW-1133">Transmembrane helix</keyword>
<proteinExistence type="inferred from homology"/>
<gene>
    <name evidence="7" type="ORF">BDD21_3340</name>
</gene>
<feature type="transmembrane region" description="Helical" evidence="6">
    <location>
        <begin position="145"/>
        <end position="166"/>
    </location>
</feature>
<keyword evidence="5 6" id="KW-0472">Membrane</keyword>
<comment type="subcellular location">
    <subcellularLocation>
        <location evidence="1 6">Membrane</location>
        <topology evidence="1 6">Multi-pass membrane protein</topology>
    </subcellularLocation>
</comment>
<evidence type="ECO:0000256" key="6">
    <source>
        <dbReference type="RuleBase" id="RU365102"/>
    </source>
</evidence>
<dbReference type="AlphaFoldDB" id="A0A495VBV2"/>
<feature type="transmembrane region" description="Helical" evidence="6">
    <location>
        <begin position="109"/>
        <end position="125"/>
    </location>
</feature>
<protein>
    <recommendedName>
        <fullName evidence="6">GDT1 family protein</fullName>
    </recommendedName>
</protein>
<dbReference type="GO" id="GO:0046873">
    <property type="term" value="F:metal ion transmembrane transporter activity"/>
    <property type="evidence" value="ECO:0007669"/>
    <property type="project" value="InterPro"/>
</dbReference>
<dbReference type="InterPro" id="IPR001727">
    <property type="entry name" value="GDT1-like"/>
</dbReference>
<evidence type="ECO:0000256" key="1">
    <source>
        <dbReference type="ARBA" id="ARBA00004141"/>
    </source>
</evidence>
<name>A0A495VBV2_9GAMM</name>
<dbReference type="Pfam" id="PF01169">
    <property type="entry name" value="GDT1"/>
    <property type="match status" value="2"/>
</dbReference>
<feature type="transmembrane region" description="Helical" evidence="6">
    <location>
        <begin position="48"/>
        <end position="72"/>
    </location>
</feature>
<evidence type="ECO:0000313" key="8">
    <source>
        <dbReference type="Proteomes" id="UP000274556"/>
    </source>
</evidence>
<dbReference type="Proteomes" id="UP000274556">
    <property type="component" value="Unassembled WGS sequence"/>
</dbReference>
<keyword evidence="3 6" id="KW-0812">Transmembrane</keyword>
<organism evidence="7 8">
    <name type="scientific">Thiocapsa rosea</name>
    <dbReference type="NCBI Taxonomy" id="69360"/>
    <lineage>
        <taxon>Bacteria</taxon>
        <taxon>Pseudomonadati</taxon>
        <taxon>Pseudomonadota</taxon>
        <taxon>Gammaproteobacteria</taxon>
        <taxon>Chromatiales</taxon>
        <taxon>Chromatiaceae</taxon>
        <taxon>Thiocapsa</taxon>
    </lineage>
</organism>
<comment type="caution">
    <text evidence="7">The sequence shown here is derived from an EMBL/GenBank/DDBJ whole genome shotgun (WGS) entry which is preliminary data.</text>
</comment>
<evidence type="ECO:0000256" key="2">
    <source>
        <dbReference type="ARBA" id="ARBA00009190"/>
    </source>
</evidence>
<dbReference type="PANTHER" id="PTHR12608">
    <property type="entry name" value="TRANSMEMBRANE PROTEIN HTP-1 RELATED"/>
    <property type="match status" value="1"/>
</dbReference>
<feature type="transmembrane region" description="Helical" evidence="6">
    <location>
        <begin position="12"/>
        <end position="28"/>
    </location>
</feature>
<evidence type="ECO:0000313" key="7">
    <source>
        <dbReference type="EMBL" id="RKT45857.1"/>
    </source>
</evidence>
<accession>A0A495VBV2</accession>
<dbReference type="GO" id="GO:0016020">
    <property type="term" value="C:membrane"/>
    <property type="evidence" value="ECO:0007669"/>
    <property type="project" value="UniProtKB-SubCell"/>
</dbReference>
<dbReference type="EMBL" id="RBXL01000001">
    <property type="protein sequence ID" value="RKT45857.1"/>
    <property type="molecule type" value="Genomic_DNA"/>
</dbReference>
<dbReference type="OrthoDB" id="9801356at2"/>
<evidence type="ECO:0000256" key="3">
    <source>
        <dbReference type="ARBA" id="ARBA00022692"/>
    </source>
</evidence>